<sequence length="87" mass="9901">MDMPRRVPLSDVKPKKNRLSSTLNGRITKDKHKKKKEELQLAQIIDFRSIMASAQIEPAHSTVSCHNASHVSGRLVRCETCNAWYRG</sequence>
<dbReference type="WBParaSite" id="BXY_0162900.1">
    <property type="protein sequence ID" value="BXY_0162900.1"/>
    <property type="gene ID" value="BXY_0162900"/>
</dbReference>
<name>A0A1I7RLP4_BURXY</name>
<evidence type="ECO:0000313" key="2">
    <source>
        <dbReference type="WBParaSite" id="BXY_0162900.1"/>
    </source>
</evidence>
<reference evidence="2" key="1">
    <citation type="submission" date="2016-11" db="UniProtKB">
        <authorList>
            <consortium name="WormBaseParasite"/>
        </authorList>
    </citation>
    <scope>IDENTIFICATION</scope>
</reference>
<protein>
    <submittedName>
        <fullName evidence="2">Uncharacterized protein</fullName>
    </submittedName>
</protein>
<dbReference type="Proteomes" id="UP000095284">
    <property type="component" value="Unplaced"/>
</dbReference>
<accession>A0A1I7RLP4</accession>
<proteinExistence type="predicted"/>
<evidence type="ECO:0000313" key="1">
    <source>
        <dbReference type="Proteomes" id="UP000095284"/>
    </source>
</evidence>
<dbReference type="AlphaFoldDB" id="A0A1I7RLP4"/>
<organism evidence="1 2">
    <name type="scientific">Bursaphelenchus xylophilus</name>
    <name type="common">Pinewood nematode worm</name>
    <name type="synonym">Aphelenchoides xylophilus</name>
    <dbReference type="NCBI Taxonomy" id="6326"/>
    <lineage>
        <taxon>Eukaryota</taxon>
        <taxon>Metazoa</taxon>
        <taxon>Ecdysozoa</taxon>
        <taxon>Nematoda</taxon>
        <taxon>Chromadorea</taxon>
        <taxon>Rhabditida</taxon>
        <taxon>Tylenchina</taxon>
        <taxon>Tylenchomorpha</taxon>
        <taxon>Aphelenchoidea</taxon>
        <taxon>Aphelenchoididae</taxon>
        <taxon>Bursaphelenchus</taxon>
    </lineage>
</organism>